<evidence type="ECO:0000313" key="5">
    <source>
        <dbReference type="WBParaSite" id="MhA1_Contig1289.frz3.gene19"/>
    </source>
</evidence>
<dbReference type="Gene3D" id="1.20.58.2220">
    <property type="entry name" value="Formin, FH2 domain"/>
    <property type="match status" value="1"/>
</dbReference>
<accession>A0A1I8B356</accession>
<evidence type="ECO:0000259" key="3">
    <source>
        <dbReference type="PROSITE" id="PS51444"/>
    </source>
</evidence>
<organism evidence="4 5">
    <name type="scientific">Meloidogyne hapla</name>
    <name type="common">Root-knot nematode worm</name>
    <dbReference type="NCBI Taxonomy" id="6305"/>
    <lineage>
        <taxon>Eukaryota</taxon>
        <taxon>Metazoa</taxon>
        <taxon>Ecdysozoa</taxon>
        <taxon>Nematoda</taxon>
        <taxon>Chromadorea</taxon>
        <taxon>Rhabditida</taxon>
        <taxon>Tylenchina</taxon>
        <taxon>Tylenchomorpha</taxon>
        <taxon>Tylenchoidea</taxon>
        <taxon>Meloidogynidae</taxon>
        <taxon>Meloidogyninae</taxon>
        <taxon>Meloidogyne</taxon>
    </lineage>
</organism>
<dbReference type="Proteomes" id="UP000095281">
    <property type="component" value="Unplaced"/>
</dbReference>
<dbReference type="InterPro" id="IPR015425">
    <property type="entry name" value="FH2_Formin"/>
</dbReference>
<dbReference type="GO" id="GO:0030866">
    <property type="term" value="P:cortical actin cytoskeleton organization"/>
    <property type="evidence" value="ECO:0007669"/>
    <property type="project" value="TreeGrafter"/>
</dbReference>
<reference evidence="5" key="1">
    <citation type="submission" date="2016-11" db="UniProtKB">
        <authorList>
            <consortium name="WormBaseParasite"/>
        </authorList>
    </citation>
    <scope>IDENTIFICATION</scope>
</reference>
<dbReference type="SUPFAM" id="SSF101447">
    <property type="entry name" value="Formin homology 2 domain (FH2 domain)"/>
    <property type="match status" value="1"/>
</dbReference>
<dbReference type="PANTHER" id="PTHR45857:SF8">
    <property type="entry name" value="FORMIN-HOMOLOGY AND ZINC FINGER DOMAINS PROTEIN 1"/>
    <property type="match status" value="1"/>
</dbReference>
<dbReference type="GO" id="GO:0016477">
    <property type="term" value="P:cell migration"/>
    <property type="evidence" value="ECO:0007669"/>
    <property type="project" value="TreeGrafter"/>
</dbReference>
<feature type="domain" description="FH2" evidence="3">
    <location>
        <begin position="754"/>
        <end position="1155"/>
    </location>
</feature>
<dbReference type="GO" id="GO:0008360">
    <property type="term" value="P:regulation of cell shape"/>
    <property type="evidence" value="ECO:0007669"/>
    <property type="project" value="TreeGrafter"/>
</dbReference>
<dbReference type="Gene3D" id="3.30.160.60">
    <property type="entry name" value="Classic Zinc Finger"/>
    <property type="match status" value="1"/>
</dbReference>
<dbReference type="InterPro" id="IPR042201">
    <property type="entry name" value="FH2_Formin_sf"/>
</dbReference>
<evidence type="ECO:0000313" key="4">
    <source>
        <dbReference type="Proteomes" id="UP000095281"/>
    </source>
</evidence>
<dbReference type="PANTHER" id="PTHR45857">
    <property type="entry name" value="FORMIN-LIKE PROTEIN"/>
    <property type="match status" value="1"/>
</dbReference>
<name>A0A1I8B356_MELHA</name>
<dbReference type="InterPro" id="IPR043592">
    <property type="entry name" value="FMNL_animal"/>
</dbReference>
<dbReference type="AlphaFoldDB" id="A0A1I8B356"/>
<feature type="compositionally biased region" description="Polar residues" evidence="2">
    <location>
        <begin position="367"/>
        <end position="392"/>
    </location>
</feature>
<dbReference type="GO" id="GO:0005829">
    <property type="term" value="C:cytosol"/>
    <property type="evidence" value="ECO:0007669"/>
    <property type="project" value="TreeGrafter"/>
</dbReference>
<comment type="similarity">
    <text evidence="1">Belongs to the formin homology family.</text>
</comment>
<evidence type="ECO:0000256" key="1">
    <source>
        <dbReference type="ARBA" id="ARBA00023449"/>
    </source>
</evidence>
<proteinExistence type="inferred from homology"/>
<feature type="region of interest" description="Disordered" evidence="2">
    <location>
        <begin position="361"/>
        <end position="408"/>
    </location>
</feature>
<dbReference type="Pfam" id="PF02181">
    <property type="entry name" value="FH2"/>
    <property type="match status" value="1"/>
</dbReference>
<sequence length="1155" mass="128762">MMGNDNIIEPTPSSSSTQHISFKDLCKSLIKDETNFDEGDNNNNDNGYLMDREASPKLPINDSEQQQQQFPQHLPQFPISISSTNPSAAAELFSQFSAASLFGLLENGFERTPNGEEENTTPIENVNNSSFEVRERNESEFVFNNNESIESVVNNFSNNNNNGNNIISIANNEDNNNSSNIFGLPQNSSFNTATPIDQLLQISRQIFGDNIAKQQLNNNSNIMGRKGGNNSNGRQENGENNTNMMTASDRKRTYPYTFQFCVLCQKNVHSSKLPCHIRQCHVGKPMFQCPVCDFTSTYSKNNVKSHMVSLHGMAVIFIFRKANKILSFQGDPISFMDQYAAQVEDFMKKCFPNVRGRGRPVHGRFGSGSSINDQQQTPSKDSGNQKKQQQAFKQHILGSPGGDTVVSSEDAASIRDGCGIVSSPSNTNEFWALGDVNCQNLDVSPPPNNNNKNIISRRRQVSNNALATSTQSNNINIQQKQHQNNYRNRIGSNGHSNNINIPNNTASTSRLFNRHKRRCNSPPQKTTILVEQQPAAAQSLFNSSLPLFGNNGGIGIAGNGGGGGINVGNLNNELMGAVLEKITSMPNGFPFNPFIYLQQLNGFFPTFQNNNAQNINSSSQNAIKNITDNNGVNFKQKDSNGETFSPTSIGINTSEPPQTMLLKECLSISQKFLKEINDGEMMINSSKNDLNKNGGHQNNNKKKKIGEEEQIYENYINLGNNSVDNPNCHSSSSTTASPLPQTFHQLTTLNDSFDIHSEEPLYFPQSPPLCKILEGPGLEKTVFNTFSSSNEIIEKFDLSIFENLLEKQSKASGSLLTPTQKKRVSDVRAQLGLQSFEVMFAVHRLDSNILKPAQVHLVECIAPTKSDIRRFALFEQQHSNNNNSGNIIIDKDEQFVIELSKIERLREKLALMAFVGEFNERSAQLNKQIQCLSSAATLLHNSPHFHMLLHLLLIAINLLSGDFTIKLIKAFRPSNLQSICSFIFPNGFTLLQILGKIVGKHYPELVNFVGQEKSLIIGEAAKVNFARLFHELHLLERGQSLVEEELIYLTEETTSNTASGKSQQQQKLVTFSAHLTTEIIQLKESIKSLKNQLINTLNFFGEIEEEEDYENDDNIFGNSNNNFQKLFNSERFFGVIANFLNNLNEEFEKSVNGQK</sequence>
<keyword evidence="4" id="KW-1185">Reference proteome</keyword>
<dbReference type="WBParaSite" id="MhA1_Contig1289.frz3.gene19">
    <property type="protein sequence ID" value="MhA1_Contig1289.frz3.gene19"/>
    <property type="gene ID" value="MhA1_Contig1289.frz3.gene19"/>
</dbReference>
<evidence type="ECO:0000256" key="2">
    <source>
        <dbReference type="SAM" id="MobiDB-lite"/>
    </source>
</evidence>
<feature type="region of interest" description="Disordered" evidence="2">
    <location>
        <begin position="34"/>
        <end position="54"/>
    </location>
</feature>
<protein>
    <submittedName>
        <fullName evidence="5">FH2 domain-containing protein</fullName>
    </submittedName>
</protein>
<dbReference type="PROSITE" id="PS51444">
    <property type="entry name" value="FH2"/>
    <property type="match status" value="1"/>
</dbReference>
<feature type="region of interest" description="Disordered" evidence="2">
    <location>
        <begin position="219"/>
        <end position="246"/>
    </location>
</feature>
<dbReference type="SMART" id="SM00498">
    <property type="entry name" value="FH2"/>
    <property type="match status" value="1"/>
</dbReference>
<dbReference type="GO" id="GO:0051015">
    <property type="term" value="F:actin filament binding"/>
    <property type="evidence" value="ECO:0007669"/>
    <property type="project" value="TreeGrafter"/>
</dbReference>